<dbReference type="EC" id="2.7.7.48" evidence="5"/>
<keyword evidence="5" id="KW-0693">Viral RNA replication</keyword>
<keyword evidence="2 5" id="KW-0548">Nucleotidyltransferase</keyword>
<accession>A0A6G9ENK4</accession>
<dbReference type="InterPro" id="IPR001795">
    <property type="entry name" value="RNA-dir_pol_luteovirus"/>
</dbReference>
<comment type="catalytic activity">
    <reaction evidence="4 5">
        <text>RNA(n) + a ribonucleoside 5'-triphosphate = RNA(n+1) + diphosphate</text>
        <dbReference type="Rhea" id="RHEA:21248"/>
        <dbReference type="Rhea" id="RHEA-COMP:14527"/>
        <dbReference type="Rhea" id="RHEA-COMP:17342"/>
        <dbReference type="ChEBI" id="CHEBI:33019"/>
        <dbReference type="ChEBI" id="CHEBI:61557"/>
        <dbReference type="ChEBI" id="CHEBI:140395"/>
        <dbReference type="EC" id="2.7.7.48"/>
    </reaction>
</comment>
<dbReference type="GO" id="GO:0006351">
    <property type="term" value="P:DNA-templated transcription"/>
    <property type="evidence" value="ECO:0007669"/>
    <property type="project" value="InterPro"/>
</dbReference>
<evidence type="ECO:0000256" key="5">
    <source>
        <dbReference type="RuleBase" id="RU364050"/>
    </source>
</evidence>
<evidence type="ECO:0000256" key="2">
    <source>
        <dbReference type="ARBA" id="ARBA00022695"/>
    </source>
</evidence>
<keyword evidence="5 6" id="KW-0696">RNA-directed RNA polymerase</keyword>
<dbReference type="InterPro" id="IPR043502">
    <property type="entry name" value="DNA/RNA_pol_sf"/>
</dbReference>
<dbReference type="Pfam" id="PF02123">
    <property type="entry name" value="RdRP_4"/>
    <property type="match status" value="1"/>
</dbReference>
<sequence length="913" mass="103500">MRKELNNMKNDDVKLYIELLLLPNPRPKAFSLIKVDKVWTRWLNDARSELKVLRAEEGVMGVHGVALHELNVLYPVAKGRAGMKCNLLFSDVVLYAQKYENKVKNRFMNILCKTRCNWTNTALANWLLFLCHYQNEALWCLFEVDNILSCTQATVVKYLKVLHTRVRATHTWPYPKPSYLGVSVSKNYHYLGQLMGRHADYHLDAAAEMWMRAAPGPGRFWIDVDNYGIQGSRAKYDIAEDRAVVDTVEGLLKTHVLHVPTFEVFWNRFLSWASSGSAPGFRMDIAVEGGSEKSRMNKRLSLAHMDLEEVLYALSDIQPVLHSRFAVKYENEKNRALWNTSIVFYIIGSYLLHAGESRLDGEDWCDMNAPSGARLADVVRRIQTLIDGKDLLAWDYADFNLNHELQTQCKLWRSYTRGVMHRNDNPSTNALLGRCCKWMCTALENTILEDVTTSLLIKVSRSMMTGTRGTAFTNTLLNGVYGKLINRNLLSLCGEQLFIEPLTGRGDDMISGLSDALIGACGAKLINMMGFAGQEVKVLMGNVGEFLRQHYTKDGVGGYPARACAGLVAGEYFAATINNPYERYAACVEQVRLARKRSLPLFDGILGLLKARNCRLVGTVLGKKHSITVDERIVHTRVEDGGMGVYDLDGYHWPYKILHCRMPKYQIRHKYLDALRSKRTANLASSVYRYGGSNIDANWLSRELIGSCIGSDLPPTAVSDSLYHYMLAWLDFKPLITKNEHFSLLDVPAFMVHSIVDYMDTSLRHRTGVHHNYGVLASVAASSELLTLSCLKRMHDVSGLSWPMFLIKLGKNITPKENVRLMEIVHVLNQSKHMISYFCGDWSLNGVPTNIYNSSELLALCRASTLRVLEDNISSWYEHRVDVASLVYSLEYQALLWHYCKSPYSDIVRTIAE</sequence>
<reference evidence="6" key="1">
    <citation type="submission" date="2019-10" db="EMBL/GenBank/DDBJ databases">
        <title>The virome associated to a a collection of Bremia lactucae isolates.</title>
        <authorList>
            <person name="Chiapello M."/>
            <person name="Turina M."/>
        </authorList>
    </citation>
    <scope>NUCLEOTIDE SEQUENCE</scope>
    <source>
        <strain evidence="6">DML-A_DN43009</strain>
    </source>
</reference>
<dbReference type="GO" id="GO:0003968">
    <property type="term" value="F:RNA-directed RNA polymerase activity"/>
    <property type="evidence" value="ECO:0007669"/>
    <property type="project" value="UniProtKB-KW"/>
</dbReference>
<name>A0A6G9ENK4_9VIRU</name>
<evidence type="ECO:0000313" key="6">
    <source>
        <dbReference type="EMBL" id="QIP68009.1"/>
    </source>
</evidence>
<evidence type="ECO:0000256" key="4">
    <source>
        <dbReference type="ARBA" id="ARBA00048744"/>
    </source>
</evidence>
<keyword evidence="1 5" id="KW-0808">Transferase</keyword>
<dbReference type="GO" id="GO:0003723">
    <property type="term" value="F:RNA binding"/>
    <property type="evidence" value="ECO:0007669"/>
    <property type="project" value="InterPro"/>
</dbReference>
<evidence type="ECO:0000256" key="3">
    <source>
        <dbReference type="ARBA" id="ARBA00022741"/>
    </source>
</evidence>
<dbReference type="GO" id="GO:0000166">
    <property type="term" value="F:nucleotide binding"/>
    <property type="evidence" value="ECO:0007669"/>
    <property type="project" value="UniProtKB-KW"/>
</dbReference>
<dbReference type="EMBL" id="MN565680">
    <property type="protein sequence ID" value="QIP68009.1"/>
    <property type="molecule type" value="Genomic_RNA"/>
</dbReference>
<proteinExistence type="predicted"/>
<keyword evidence="3 5" id="KW-0547">Nucleotide-binding</keyword>
<protein>
    <recommendedName>
        <fullName evidence="5">RNA-directed RNA polymerase</fullName>
        <ecNumber evidence="5">2.7.7.48</ecNumber>
    </recommendedName>
</protein>
<organism evidence="6">
    <name type="scientific">Bremia lactucae associated fusagravirus 1</name>
    <dbReference type="NCBI Taxonomy" id="2719799"/>
    <lineage>
        <taxon>Viruses</taxon>
        <taxon>Riboviria</taxon>
        <taxon>dsRNA viruses</taxon>
    </lineage>
</organism>
<dbReference type="SUPFAM" id="SSF56672">
    <property type="entry name" value="DNA/RNA polymerases"/>
    <property type="match status" value="1"/>
</dbReference>
<evidence type="ECO:0000256" key="1">
    <source>
        <dbReference type="ARBA" id="ARBA00022679"/>
    </source>
</evidence>